<evidence type="ECO:0000313" key="1">
    <source>
        <dbReference type="EMBL" id="MPC87904.1"/>
    </source>
</evidence>
<proteinExistence type="predicted"/>
<dbReference type="EMBL" id="VSRR010075984">
    <property type="protein sequence ID" value="MPC87904.1"/>
    <property type="molecule type" value="Genomic_DNA"/>
</dbReference>
<gene>
    <name evidence="1" type="ORF">E2C01_082784</name>
</gene>
<sequence length="86" mass="8972">MPWLEQQLGTSLSSLPASRESLAGCGLGGGSGGGSSHLSICRCFLPSLLTKVDLCRPNFGSVFPFVSAPSIVQFLRSLSCIPAEFP</sequence>
<organism evidence="1 2">
    <name type="scientific">Portunus trituberculatus</name>
    <name type="common">Swimming crab</name>
    <name type="synonym">Neptunus trituberculatus</name>
    <dbReference type="NCBI Taxonomy" id="210409"/>
    <lineage>
        <taxon>Eukaryota</taxon>
        <taxon>Metazoa</taxon>
        <taxon>Ecdysozoa</taxon>
        <taxon>Arthropoda</taxon>
        <taxon>Crustacea</taxon>
        <taxon>Multicrustacea</taxon>
        <taxon>Malacostraca</taxon>
        <taxon>Eumalacostraca</taxon>
        <taxon>Eucarida</taxon>
        <taxon>Decapoda</taxon>
        <taxon>Pleocyemata</taxon>
        <taxon>Brachyura</taxon>
        <taxon>Eubrachyura</taxon>
        <taxon>Portunoidea</taxon>
        <taxon>Portunidae</taxon>
        <taxon>Portuninae</taxon>
        <taxon>Portunus</taxon>
    </lineage>
</organism>
<keyword evidence="2" id="KW-1185">Reference proteome</keyword>
<accession>A0A5B7J624</accession>
<protein>
    <submittedName>
        <fullName evidence="1">Uncharacterized protein</fullName>
    </submittedName>
</protein>
<evidence type="ECO:0000313" key="2">
    <source>
        <dbReference type="Proteomes" id="UP000324222"/>
    </source>
</evidence>
<dbReference type="AlphaFoldDB" id="A0A5B7J624"/>
<comment type="caution">
    <text evidence="1">The sequence shown here is derived from an EMBL/GenBank/DDBJ whole genome shotgun (WGS) entry which is preliminary data.</text>
</comment>
<reference evidence="1 2" key="1">
    <citation type="submission" date="2019-05" db="EMBL/GenBank/DDBJ databases">
        <title>Another draft genome of Portunus trituberculatus and its Hox gene families provides insights of decapod evolution.</title>
        <authorList>
            <person name="Jeong J.-H."/>
            <person name="Song I."/>
            <person name="Kim S."/>
            <person name="Choi T."/>
            <person name="Kim D."/>
            <person name="Ryu S."/>
            <person name="Kim W."/>
        </authorList>
    </citation>
    <scope>NUCLEOTIDE SEQUENCE [LARGE SCALE GENOMIC DNA]</scope>
    <source>
        <tissue evidence="1">Muscle</tissue>
    </source>
</reference>
<dbReference type="Proteomes" id="UP000324222">
    <property type="component" value="Unassembled WGS sequence"/>
</dbReference>
<name>A0A5B7J624_PORTR</name>